<name>A0A9P0ATB0_BRAAE</name>
<evidence type="ECO:0000256" key="1">
    <source>
        <dbReference type="ARBA" id="ARBA00004123"/>
    </source>
</evidence>
<dbReference type="InterPro" id="IPR057672">
    <property type="entry name" value="TPR_IPO4/5"/>
</dbReference>
<dbReference type="Gene3D" id="1.25.10.10">
    <property type="entry name" value="Leucine-rich Repeat Variant"/>
    <property type="match status" value="1"/>
</dbReference>
<evidence type="ECO:0000313" key="9">
    <source>
        <dbReference type="EMBL" id="CAH0547708.1"/>
    </source>
</evidence>
<proteinExistence type="predicted"/>
<dbReference type="Proteomes" id="UP001154078">
    <property type="component" value="Chromosome 1"/>
</dbReference>
<dbReference type="GO" id="GO:0031267">
    <property type="term" value="F:small GTPase binding"/>
    <property type="evidence" value="ECO:0007669"/>
    <property type="project" value="InterPro"/>
</dbReference>
<dbReference type="InterPro" id="IPR000357">
    <property type="entry name" value="HEAT"/>
</dbReference>
<keyword evidence="5" id="KW-0677">Repeat</keyword>
<keyword evidence="6" id="KW-0653">Protein transport</keyword>
<evidence type="ECO:0000256" key="4">
    <source>
        <dbReference type="ARBA" id="ARBA00022490"/>
    </source>
</evidence>
<evidence type="ECO:0000256" key="3">
    <source>
        <dbReference type="ARBA" id="ARBA00022448"/>
    </source>
</evidence>
<dbReference type="Pfam" id="PF03810">
    <property type="entry name" value="IBN_N"/>
    <property type="match status" value="1"/>
</dbReference>
<comment type="subcellular location">
    <subcellularLocation>
        <location evidence="2">Cytoplasm</location>
    </subcellularLocation>
    <subcellularLocation>
        <location evidence="1">Nucleus</location>
    </subcellularLocation>
</comment>
<dbReference type="SUPFAM" id="SSF48371">
    <property type="entry name" value="ARM repeat"/>
    <property type="match status" value="2"/>
</dbReference>
<dbReference type="Pfam" id="PF25780">
    <property type="entry name" value="TPR_IPO5"/>
    <property type="match status" value="1"/>
</dbReference>
<dbReference type="InterPro" id="IPR016024">
    <property type="entry name" value="ARM-type_fold"/>
</dbReference>
<dbReference type="PROSITE" id="PS50166">
    <property type="entry name" value="IMPORTIN_B_NT"/>
    <property type="match status" value="1"/>
</dbReference>
<dbReference type="InterPro" id="IPR011989">
    <property type="entry name" value="ARM-like"/>
</dbReference>
<dbReference type="GO" id="GO:0005737">
    <property type="term" value="C:cytoplasm"/>
    <property type="evidence" value="ECO:0007669"/>
    <property type="project" value="UniProtKB-SubCell"/>
</dbReference>
<reference evidence="9" key="1">
    <citation type="submission" date="2021-12" db="EMBL/GenBank/DDBJ databases">
        <authorList>
            <person name="King R."/>
        </authorList>
    </citation>
    <scope>NUCLEOTIDE SEQUENCE</scope>
</reference>
<sequence>MEAILLKLLVSDSKVIQEGTKELKEAFKKPEAIPALCDVVVTSQNPQIRQSAAVLLRRKLGKKRLWTKLNADIRQRIKQGMLQALVNEQEKLVKNSIAQFIGVLGKHEFPDNSWPEVLQFVHTLCSSDNPIDKELGMYTLSIMTEISHGSYLVHADSFALLFTNILGNLTELDSNLAYYTVETMKNFVPIISGNQALINVYHQLLQRILEIINAFSRKDEKKTCDLLEVLEELIEYAVSVVVPHIRLVIELCLQIGRDKNLDTSVQIKAISVVGWLIRSKGKVVQKHKLVEPIIDVLILLMAQQPDNEVNEDYFLGDPDQFTSITIATQTLDLIALHVPAEKVVPYLLTKVEPAIQGGDIYAQKAAYLSLAILAEGCADSIRRKYLEPFLKCVCTAIHNPNPVVRNAALFALGQFAEHLQPEISKYAAELLPVLFECLAQVLHQMETEKKDPPSLDRLFYALETFCENLEEELMPYLPTLMERLFVALDPNGFSLQLKRVSLSTLGAAATAVKDGILPYFQKIIEILNVYINSDPNSEIYELQCCAIESLAVVAQFIGVENFKPLAGESLNLAMRILAETDDPDVKKSIYALFAALSIVMKQEISPVLPKVVDKMIETIMSSEGIVTHFEEEDKEDIDVYAELSDDEEDIEEDIDNASTSSADSTQCRYSVENSYNEEKEQACLALREICINTEAAFLPYIEKSFEEIFKLINYPQDDIRKASVEALLQFCVTLHKIDTPQTKDFLLKALQMFVPKCAELIRMDEERGVVMVCVDAYATLLDEVKYAVFIGDGHREAIMNCVIDVLTLKTMCQDTDLGAGGGPNEDNEDDGEAEQDELLLESAGDVIPKFGAAITPDDFVRYFPNILQLMSVRTKKQHSVAQRSFAFGTLAECMKCLDVYVEKFVNDLLNLWMTGAKDQAEEVRNNSVFGLGEMILHGKDRIYPHYQNILQMLSVLVSKESHVGTLDNACGALAKMIQSNPTLIPMDQVFPAFLTKLPLREDFQENEAVIKCFCTLYQMGNEHIKQQMGDVIKVAAHVYHNDQCPSDEVKGILIEFLKTTNRDFVEVFATSVSQLGPEVTESVKKLFAS</sequence>
<feature type="domain" description="Importin N-terminal" evidence="8">
    <location>
        <begin position="19"/>
        <end position="87"/>
    </location>
</feature>
<gene>
    <name evidence="9" type="ORF">MELIAE_LOCUS1639</name>
</gene>
<dbReference type="GO" id="GO:0005634">
    <property type="term" value="C:nucleus"/>
    <property type="evidence" value="ECO:0007669"/>
    <property type="project" value="UniProtKB-SubCell"/>
</dbReference>
<evidence type="ECO:0000256" key="5">
    <source>
        <dbReference type="ARBA" id="ARBA00022737"/>
    </source>
</evidence>
<dbReference type="InterPro" id="IPR040122">
    <property type="entry name" value="Importin_beta"/>
</dbReference>
<dbReference type="OrthoDB" id="7862313at2759"/>
<keyword evidence="10" id="KW-1185">Reference proteome</keyword>
<accession>A0A9P0ATB0</accession>
<keyword evidence="7" id="KW-0539">Nucleus</keyword>
<dbReference type="EMBL" id="OV121132">
    <property type="protein sequence ID" value="CAH0547708.1"/>
    <property type="molecule type" value="Genomic_DNA"/>
</dbReference>
<dbReference type="PANTHER" id="PTHR10527">
    <property type="entry name" value="IMPORTIN BETA"/>
    <property type="match status" value="1"/>
</dbReference>
<evidence type="ECO:0000313" key="10">
    <source>
        <dbReference type="Proteomes" id="UP001154078"/>
    </source>
</evidence>
<protein>
    <recommendedName>
        <fullName evidence="8">Importin N-terminal domain-containing protein</fullName>
    </recommendedName>
</protein>
<dbReference type="GO" id="GO:0006606">
    <property type="term" value="P:protein import into nucleus"/>
    <property type="evidence" value="ECO:0007669"/>
    <property type="project" value="InterPro"/>
</dbReference>
<evidence type="ECO:0000259" key="8">
    <source>
        <dbReference type="PROSITE" id="PS50166"/>
    </source>
</evidence>
<dbReference type="Pfam" id="PF02985">
    <property type="entry name" value="HEAT"/>
    <property type="match status" value="1"/>
</dbReference>
<dbReference type="InterPro" id="IPR001494">
    <property type="entry name" value="Importin-beta_N"/>
</dbReference>
<evidence type="ECO:0000256" key="2">
    <source>
        <dbReference type="ARBA" id="ARBA00004496"/>
    </source>
</evidence>
<dbReference type="SMART" id="SM00913">
    <property type="entry name" value="IBN_N"/>
    <property type="match status" value="1"/>
</dbReference>
<keyword evidence="3" id="KW-0813">Transport</keyword>
<keyword evidence="4" id="KW-0963">Cytoplasm</keyword>
<organism evidence="9 10">
    <name type="scientific">Brassicogethes aeneus</name>
    <name type="common">Rape pollen beetle</name>
    <name type="synonym">Meligethes aeneus</name>
    <dbReference type="NCBI Taxonomy" id="1431903"/>
    <lineage>
        <taxon>Eukaryota</taxon>
        <taxon>Metazoa</taxon>
        <taxon>Ecdysozoa</taxon>
        <taxon>Arthropoda</taxon>
        <taxon>Hexapoda</taxon>
        <taxon>Insecta</taxon>
        <taxon>Pterygota</taxon>
        <taxon>Neoptera</taxon>
        <taxon>Endopterygota</taxon>
        <taxon>Coleoptera</taxon>
        <taxon>Polyphaga</taxon>
        <taxon>Cucujiformia</taxon>
        <taxon>Nitidulidae</taxon>
        <taxon>Meligethinae</taxon>
        <taxon>Brassicogethes</taxon>
    </lineage>
</organism>
<dbReference type="AlphaFoldDB" id="A0A9P0ATB0"/>
<evidence type="ECO:0000256" key="7">
    <source>
        <dbReference type="ARBA" id="ARBA00023242"/>
    </source>
</evidence>
<evidence type="ECO:0000256" key="6">
    <source>
        <dbReference type="ARBA" id="ARBA00022927"/>
    </source>
</evidence>